<protein>
    <submittedName>
        <fullName evidence="1">Uncharacterized protein</fullName>
    </submittedName>
</protein>
<keyword evidence="2" id="KW-1185">Reference proteome</keyword>
<sequence length="140" mass="16357">MNTLGISDRPIRTVLGKLNQNGFLKLDLRGKHINRKRVDPHIKQSVRDFIKDIPRVKSPLCKIKNDEEFIYSGKSLADIHRDYVQKQTGEGKKFMNFANVFKNFSYEFNISFFIPKKVQCNLCEAFKNSPEDKGIAEKFW</sequence>
<organism evidence="1 2">
    <name type="scientific">Diabrotica balteata</name>
    <name type="common">Banded cucumber beetle</name>
    <dbReference type="NCBI Taxonomy" id="107213"/>
    <lineage>
        <taxon>Eukaryota</taxon>
        <taxon>Metazoa</taxon>
        <taxon>Ecdysozoa</taxon>
        <taxon>Arthropoda</taxon>
        <taxon>Hexapoda</taxon>
        <taxon>Insecta</taxon>
        <taxon>Pterygota</taxon>
        <taxon>Neoptera</taxon>
        <taxon>Endopterygota</taxon>
        <taxon>Coleoptera</taxon>
        <taxon>Polyphaga</taxon>
        <taxon>Cucujiformia</taxon>
        <taxon>Chrysomeloidea</taxon>
        <taxon>Chrysomelidae</taxon>
        <taxon>Galerucinae</taxon>
        <taxon>Diabroticina</taxon>
        <taxon>Diabroticites</taxon>
        <taxon>Diabrotica</taxon>
    </lineage>
</organism>
<accession>A0A9N9T559</accession>
<dbReference type="Proteomes" id="UP001153709">
    <property type="component" value="Chromosome 5"/>
</dbReference>
<dbReference type="PANTHER" id="PTHR10773:SF19">
    <property type="match status" value="1"/>
</dbReference>
<evidence type="ECO:0000313" key="2">
    <source>
        <dbReference type="Proteomes" id="UP001153709"/>
    </source>
</evidence>
<dbReference type="PANTHER" id="PTHR10773">
    <property type="entry name" value="DNA-DIRECTED RNA POLYMERASES I, II, AND III SUBUNIT RPABC2"/>
    <property type="match status" value="1"/>
</dbReference>
<proteinExistence type="predicted"/>
<reference evidence="1" key="1">
    <citation type="submission" date="2022-01" db="EMBL/GenBank/DDBJ databases">
        <authorList>
            <person name="King R."/>
        </authorList>
    </citation>
    <scope>NUCLEOTIDE SEQUENCE</scope>
</reference>
<evidence type="ECO:0000313" key="1">
    <source>
        <dbReference type="EMBL" id="CAG9834593.1"/>
    </source>
</evidence>
<dbReference type="OrthoDB" id="6774481at2759"/>
<name>A0A9N9T559_DIABA</name>
<dbReference type="EMBL" id="OU898280">
    <property type="protein sequence ID" value="CAG9834593.1"/>
    <property type="molecule type" value="Genomic_DNA"/>
</dbReference>
<gene>
    <name evidence="1" type="ORF">DIABBA_LOCUS7886</name>
</gene>
<dbReference type="AlphaFoldDB" id="A0A9N9T559"/>